<dbReference type="GO" id="GO:0006457">
    <property type="term" value="P:protein folding"/>
    <property type="evidence" value="ECO:0007669"/>
    <property type="project" value="TreeGrafter"/>
</dbReference>
<dbReference type="InterPro" id="IPR037898">
    <property type="entry name" value="NudC_fam"/>
</dbReference>
<proteinExistence type="inferred from homology"/>
<gene>
    <name evidence="9" type="ORF">CAUJ_LOCUS8930</name>
</gene>
<comment type="similarity">
    <text evidence="2">Belongs to the nudC family.</text>
</comment>
<evidence type="ECO:0000256" key="4">
    <source>
        <dbReference type="ARBA" id="ARBA00022490"/>
    </source>
</evidence>
<evidence type="ECO:0000313" key="10">
    <source>
        <dbReference type="Proteomes" id="UP000835052"/>
    </source>
</evidence>
<feature type="region of interest" description="Disordered" evidence="7">
    <location>
        <begin position="260"/>
        <end position="351"/>
    </location>
</feature>
<dbReference type="PANTHER" id="PTHR12356:SF3">
    <property type="entry name" value="NUCLEAR MIGRATION PROTEIN NUDC"/>
    <property type="match status" value="1"/>
</dbReference>
<dbReference type="AlphaFoldDB" id="A0A8S1HF99"/>
<evidence type="ECO:0000256" key="1">
    <source>
        <dbReference type="ARBA" id="ARBA00004496"/>
    </source>
</evidence>
<dbReference type="PROSITE" id="PS51203">
    <property type="entry name" value="CS"/>
    <property type="match status" value="1"/>
</dbReference>
<evidence type="ECO:0000256" key="5">
    <source>
        <dbReference type="ARBA" id="ARBA00022553"/>
    </source>
</evidence>
<dbReference type="Gene3D" id="2.60.40.790">
    <property type="match status" value="1"/>
</dbReference>
<keyword evidence="4" id="KW-0963">Cytoplasm</keyword>
<dbReference type="Pfam" id="PF04969">
    <property type="entry name" value="CS"/>
    <property type="match status" value="1"/>
</dbReference>
<feature type="compositionally biased region" description="Basic and acidic residues" evidence="7">
    <location>
        <begin position="260"/>
        <end position="294"/>
    </location>
</feature>
<name>A0A8S1HF99_9PELO</name>
<feature type="compositionally biased region" description="Basic and acidic residues" evidence="7">
    <location>
        <begin position="311"/>
        <end position="320"/>
    </location>
</feature>
<reference evidence="9" key="1">
    <citation type="submission" date="2020-10" db="EMBL/GenBank/DDBJ databases">
        <authorList>
            <person name="Kikuchi T."/>
        </authorList>
    </citation>
    <scope>NUCLEOTIDE SEQUENCE</scope>
    <source>
        <strain evidence="9">NKZ352</strain>
    </source>
</reference>
<evidence type="ECO:0000256" key="7">
    <source>
        <dbReference type="SAM" id="MobiDB-lite"/>
    </source>
</evidence>
<feature type="region of interest" description="Disordered" evidence="7">
    <location>
        <begin position="41"/>
        <end position="67"/>
    </location>
</feature>
<dbReference type="InterPro" id="IPR008978">
    <property type="entry name" value="HSP20-like_chaperone"/>
</dbReference>
<dbReference type="GO" id="GO:0051082">
    <property type="term" value="F:unfolded protein binding"/>
    <property type="evidence" value="ECO:0007669"/>
    <property type="project" value="TreeGrafter"/>
</dbReference>
<organism evidence="9 10">
    <name type="scientific">Caenorhabditis auriculariae</name>
    <dbReference type="NCBI Taxonomy" id="2777116"/>
    <lineage>
        <taxon>Eukaryota</taxon>
        <taxon>Metazoa</taxon>
        <taxon>Ecdysozoa</taxon>
        <taxon>Nematoda</taxon>
        <taxon>Chromadorea</taxon>
        <taxon>Rhabditida</taxon>
        <taxon>Rhabditina</taxon>
        <taxon>Rhabditomorpha</taxon>
        <taxon>Rhabditoidea</taxon>
        <taxon>Rhabditidae</taxon>
        <taxon>Peloderinae</taxon>
        <taxon>Caenorhabditis</taxon>
    </lineage>
</organism>
<accession>A0A8S1HF99</accession>
<keyword evidence="5" id="KW-0597">Phosphoprotein</keyword>
<dbReference type="InterPro" id="IPR007052">
    <property type="entry name" value="CS_dom"/>
</dbReference>
<dbReference type="SUPFAM" id="SSF49764">
    <property type="entry name" value="HSP20-like chaperones"/>
    <property type="match status" value="1"/>
</dbReference>
<evidence type="ECO:0000256" key="3">
    <source>
        <dbReference type="ARBA" id="ARBA00017641"/>
    </source>
</evidence>
<feature type="region of interest" description="Disordered" evidence="7">
    <location>
        <begin position="1"/>
        <end position="21"/>
    </location>
</feature>
<protein>
    <recommendedName>
        <fullName evidence="3">Nuclear migration protein nudC</fullName>
    </recommendedName>
    <alternativeName>
        <fullName evidence="6">Nuclear distribution protein C homolog</fullName>
    </alternativeName>
</protein>
<dbReference type="EMBL" id="CAJGYM010000031">
    <property type="protein sequence ID" value="CAD6193011.1"/>
    <property type="molecule type" value="Genomic_DNA"/>
</dbReference>
<evidence type="ECO:0000313" key="9">
    <source>
        <dbReference type="EMBL" id="CAD6193011.1"/>
    </source>
</evidence>
<sequence>MKPKARARPARAGPPGLTHKPRLGGYLGRLFLVFPRTNRLIKPPHPTGTKIKKNKTPSPHSFQNRKKQVSDRAACRLSVHLKTLLPTEETKAFLNTEEPTMRWTILTALAGVALAGEVVFFAEKSFVGVQSRQSFPDFFCHDLSDFMYRTRSVQIIEHKPFPGCLQLFSSLDCEGRRVFVKTKCDGEHCCPAHDLSLCEKFDAVLFSLAQQLPGGVPQLFDVLFGFLSRKTDFYNGAGIEEAKSLVLKYFDKHSADAVKQAEENRRKKEEQEKKLAERRAAQKAKEEAELRENAQKSTSNIVEITDEEAAEFEKEQKLKEASGNAQSSSSDDKPMESDEDSNLIKPNAGNGADCKNYQWTQTLEEVEARIPVIVGFSLKGRDVVVKIEKTRLTVGLKGQPPIVDGKLHAPVKVENCNWVIENGKAIVITFEKSNNMEWWSKLLETDDPIDTKKVQPENSKLSDLDGETRAMVEKMMYDQRQKELGLPTSEEKKKQDILKKFMAQHPEMDFSQAKIA</sequence>
<dbReference type="Proteomes" id="UP000835052">
    <property type="component" value="Unassembled WGS sequence"/>
</dbReference>
<dbReference type="OrthoDB" id="416217at2759"/>
<dbReference type="GO" id="GO:0005737">
    <property type="term" value="C:cytoplasm"/>
    <property type="evidence" value="ECO:0007669"/>
    <property type="project" value="UniProtKB-SubCell"/>
</dbReference>
<dbReference type="CDD" id="cd06492">
    <property type="entry name" value="p23_mNUDC_like"/>
    <property type="match status" value="1"/>
</dbReference>
<dbReference type="FunFam" id="2.60.40.790:FF:000001">
    <property type="entry name" value="Nuclear migration protein nudC"/>
    <property type="match status" value="1"/>
</dbReference>
<dbReference type="PANTHER" id="PTHR12356">
    <property type="entry name" value="NUCLEAR MOVEMENT PROTEIN NUDC"/>
    <property type="match status" value="1"/>
</dbReference>
<comment type="caution">
    <text evidence="9">The sequence shown here is derived from an EMBL/GenBank/DDBJ whole genome shotgun (WGS) entry which is preliminary data.</text>
</comment>
<keyword evidence="10" id="KW-1185">Reference proteome</keyword>
<evidence type="ECO:0000256" key="6">
    <source>
        <dbReference type="ARBA" id="ARBA00030427"/>
    </source>
</evidence>
<evidence type="ECO:0000256" key="2">
    <source>
        <dbReference type="ARBA" id="ARBA00010513"/>
    </source>
</evidence>
<dbReference type="Pfam" id="PF14050">
    <property type="entry name" value="Nudc_N"/>
    <property type="match status" value="1"/>
</dbReference>
<dbReference type="InterPro" id="IPR025934">
    <property type="entry name" value="NudC_N_dom"/>
</dbReference>
<evidence type="ECO:0000259" key="8">
    <source>
        <dbReference type="PROSITE" id="PS51203"/>
    </source>
</evidence>
<feature type="domain" description="CS" evidence="8">
    <location>
        <begin position="352"/>
        <end position="443"/>
    </location>
</feature>
<comment type="subcellular location">
    <subcellularLocation>
        <location evidence="1">Cytoplasm</location>
    </subcellularLocation>
</comment>